<evidence type="ECO:0000313" key="2">
    <source>
        <dbReference type="EMBL" id="KIM94134.1"/>
    </source>
</evidence>
<dbReference type="AlphaFoldDB" id="A0A0C3GS77"/>
<dbReference type="EMBL" id="KN832891">
    <property type="protein sequence ID" value="KIM94134.1"/>
    <property type="molecule type" value="Genomic_DNA"/>
</dbReference>
<evidence type="ECO:0000256" key="1">
    <source>
        <dbReference type="SAM" id="Coils"/>
    </source>
</evidence>
<proteinExistence type="predicted"/>
<dbReference type="Proteomes" id="UP000054321">
    <property type="component" value="Unassembled WGS sequence"/>
</dbReference>
<keyword evidence="3" id="KW-1185">Reference proteome</keyword>
<accession>A0A0C3GS77</accession>
<keyword evidence="1" id="KW-0175">Coiled coil</keyword>
<name>A0A0C3GS77_OIDMZ</name>
<dbReference type="InParanoid" id="A0A0C3GS77"/>
<gene>
    <name evidence="2" type="ORF">OIDMADRAFT_60968</name>
</gene>
<feature type="coiled-coil region" evidence="1">
    <location>
        <begin position="64"/>
        <end position="107"/>
    </location>
</feature>
<reference evidence="3" key="2">
    <citation type="submission" date="2015-01" db="EMBL/GenBank/DDBJ databases">
        <title>Evolutionary Origins and Diversification of the Mycorrhizal Mutualists.</title>
        <authorList>
            <consortium name="DOE Joint Genome Institute"/>
            <consortium name="Mycorrhizal Genomics Consortium"/>
            <person name="Kohler A."/>
            <person name="Kuo A."/>
            <person name="Nagy L.G."/>
            <person name="Floudas D."/>
            <person name="Copeland A."/>
            <person name="Barry K.W."/>
            <person name="Cichocki N."/>
            <person name="Veneault-Fourrey C."/>
            <person name="LaButti K."/>
            <person name="Lindquist E.A."/>
            <person name="Lipzen A."/>
            <person name="Lundell T."/>
            <person name="Morin E."/>
            <person name="Murat C."/>
            <person name="Riley R."/>
            <person name="Ohm R."/>
            <person name="Sun H."/>
            <person name="Tunlid A."/>
            <person name="Henrissat B."/>
            <person name="Grigoriev I.V."/>
            <person name="Hibbett D.S."/>
            <person name="Martin F."/>
        </authorList>
    </citation>
    <scope>NUCLEOTIDE SEQUENCE [LARGE SCALE GENOMIC DNA]</scope>
    <source>
        <strain evidence="3">Zn</strain>
    </source>
</reference>
<reference evidence="2 3" key="1">
    <citation type="submission" date="2014-04" db="EMBL/GenBank/DDBJ databases">
        <authorList>
            <consortium name="DOE Joint Genome Institute"/>
            <person name="Kuo A."/>
            <person name="Martino E."/>
            <person name="Perotto S."/>
            <person name="Kohler A."/>
            <person name="Nagy L.G."/>
            <person name="Floudas D."/>
            <person name="Copeland A."/>
            <person name="Barry K.W."/>
            <person name="Cichocki N."/>
            <person name="Veneault-Fourrey C."/>
            <person name="LaButti K."/>
            <person name="Lindquist E.A."/>
            <person name="Lipzen A."/>
            <person name="Lundell T."/>
            <person name="Morin E."/>
            <person name="Murat C."/>
            <person name="Sun H."/>
            <person name="Tunlid A."/>
            <person name="Henrissat B."/>
            <person name="Grigoriev I.V."/>
            <person name="Hibbett D.S."/>
            <person name="Martin F."/>
            <person name="Nordberg H.P."/>
            <person name="Cantor M.N."/>
            <person name="Hua S.X."/>
        </authorList>
    </citation>
    <scope>NUCLEOTIDE SEQUENCE [LARGE SCALE GENOMIC DNA]</scope>
    <source>
        <strain evidence="2 3">Zn</strain>
    </source>
</reference>
<protein>
    <submittedName>
        <fullName evidence="2">Uncharacterized protein</fullName>
    </submittedName>
</protein>
<dbReference type="HOGENOM" id="CLU_2203284_0_0_1"/>
<sequence length="115" mass="13023">MASSLATSDQRIKPADIRSFIHSEDERIVDSEEDITDQIVAYYSLQDDQEVSVEEVAKVSVSEAIAALNTLKLYQEQRDQLANQDLIAQLRKELRILRAEKTNSKEQSNLTGWLG</sequence>
<organism evidence="2 3">
    <name type="scientific">Oidiodendron maius (strain Zn)</name>
    <dbReference type="NCBI Taxonomy" id="913774"/>
    <lineage>
        <taxon>Eukaryota</taxon>
        <taxon>Fungi</taxon>
        <taxon>Dikarya</taxon>
        <taxon>Ascomycota</taxon>
        <taxon>Pezizomycotina</taxon>
        <taxon>Leotiomycetes</taxon>
        <taxon>Leotiomycetes incertae sedis</taxon>
        <taxon>Myxotrichaceae</taxon>
        <taxon>Oidiodendron</taxon>
    </lineage>
</organism>
<evidence type="ECO:0000313" key="3">
    <source>
        <dbReference type="Proteomes" id="UP000054321"/>
    </source>
</evidence>